<protein>
    <submittedName>
        <fullName evidence="2">Uncharacterized protein</fullName>
    </submittedName>
</protein>
<reference evidence="2" key="1">
    <citation type="submission" date="2021-01" db="EMBL/GenBank/DDBJ databases">
        <authorList>
            <person name="Corre E."/>
            <person name="Pelletier E."/>
            <person name="Niang G."/>
            <person name="Scheremetjew M."/>
            <person name="Finn R."/>
            <person name="Kale V."/>
            <person name="Holt S."/>
            <person name="Cochrane G."/>
            <person name="Meng A."/>
            <person name="Brown T."/>
            <person name="Cohen L."/>
        </authorList>
    </citation>
    <scope>NUCLEOTIDE SEQUENCE</scope>
    <source>
        <strain evidence="2">CCMP2877</strain>
    </source>
</reference>
<accession>A0A6U4LM82</accession>
<dbReference type="EMBL" id="HBGJ01045340">
    <property type="protein sequence ID" value="CAD9270048.1"/>
    <property type="molecule type" value="Transcribed_RNA"/>
</dbReference>
<evidence type="ECO:0000313" key="2">
    <source>
        <dbReference type="EMBL" id="CAD9270048.1"/>
    </source>
</evidence>
<keyword evidence="1" id="KW-0732">Signal</keyword>
<proteinExistence type="predicted"/>
<feature type="chain" id="PRO_5036192111" evidence="1">
    <location>
        <begin position="20"/>
        <end position="500"/>
    </location>
</feature>
<feature type="signal peptide" evidence="1">
    <location>
        <begin position="1"/>
        <end position="19"/>
    </location>
</feature>
<evidence type="ECO:0000313" key="3">
    <source>
        <dbReference type="EMBL" id="CAD9270052.1"/>
    </source>
</evidence>
<sequence>MPAALRGVLALALLRAARGWARTMPTGSRRALRLGAGSDAALAAVAPLSSPEAFQAWLSEKVASSMKNDQEFQRKVALRKLRGEHADELAFHHNALEEANRSYTGCANAERIAALEREVSSLEQMVTSMEALTRKDPAELKPKEAAKREKVLGVIPEKREELSERRGALAALCTATPEHSAREAAAAALDAFEEAIGLRAVEARVREAQRRGGRSRGASGAGFEQQVAAHIEENIMPGLAAAHGIEDPDNLKLIRNVMLGMGGPEGATGELDACICRCAAYNAEEPVEVLAVVEVKRNPEDIGPAFSRYQQTLQWLAGARGAYDAETWRTKTHSTGHFEKTVKHVVSREEGTFVRFGPDSFRGLWEGAVDVDNLGRYQYGGKYSGGTKLNPDPNLNSNTQNNSNATAEKLILLDLFFATPVKKEKILDIPSEAMRRLLGRVATEGVGDDLYGWLCAELQQASPFATSGVVELYERYAPGNLVVLGGEDRVADGDAASNGR</sequence>
<evidence type="ECO:0000256" key="1">
    <source>
        <dbReference type="SAM" id="SignalP"/>
    </source>
</evidence>
<organism evidence="2">
    <name type="scientific">Phaeomonas parva</name>
    <dbReference type="NCBI Taxonomy" id="124430"/>
    <lineage>
        <taxon>Eukaryota</taxon>
        <taxon>Sar</taxon>
        <taxon>Stramenopiles</taxon>
        <taxon>Ochrophyta</taxon>
        <taxon>Pinguiophyceae</taxon>
        <taxon>Pinguiochrysidales</taxon>
        <taxon>Pinguiochrysidaceae</taxon>
        <taxon>Phaeomonas</taxon>
    </lineage>
</organism>
<name>A0A6U4LM82_9STRA</name>
<dbReference type="AlphaFoldDB" id="A0A6U4LM82"/>
<dbReference type="EMBL" id="HBGJ01045344">
    <property type="protein sequence ID" value="CAD9270052.1"/>
    <property type="molecule type" value="Transcribed_RNA"/>
</dbReference>
<gene>
    <name evidence="2" type="ORF">PPAR1163_LOCUS28487</name>
    <name evidence="3" type="ORF">PPAR1163_LOCUS28491</name>
</gene>